<dbReference type="PRINTS" id="PR02065">
    <property type="entry name" value="PROTEINDPCD"/>
</dbReference>
<evidence type="ECO:0000313" key="4">
    <source>
        <dbReference type="Proteomes" id="UP001634394"/>
    </source>
</evidence>
<comment type="caution">
    <text evidence="3">The sequence shown here is derived from an EMBL/GenBank/DDBJ whole genome shotgun (WGS) entry which is preliminary data.</text>
</comment>
<dbReference type="AlphaFoldDB" id="A0ABD3VTV5"/>
<proteinExistence type="inferred from homology"/>
<gene>
    <name evidence="3" type="ORF">ACJMK2_006533</name>
</gene>
<dbReference type="EMBL" id="JBJQND010000010">
    <property type="protein sequence ID" value="KAL3864886.1"/>
    <property type="molecule type" value="Genomic_DNA"/>
</dbReference>
<sequence length="200" mass="23410">MASMWVENLRKAQKTCLVQNGRRKIHFTLTDGTELAEEYDLRNDELVVRKWRRKGTIGGIGKWEFEVGEELMIRNLESEGLVENSSNPIFTRKDTKTAFQWRVRNLPYPKETYIVGIDEGQQHISIRTTNKKYYKKFDIPDMNRIQLALEQENLSFAYANNTLIVSYQKPEPILELEKLLQEEFRNMKASKDGDVDCTPS</sequence>
<evidence type="ECO:0000256" key="2">
    <source>
        <dbReference type="ARBA" id="ARBA00020330"/>
    </source>
</evidence>
<name>A0ABD3VTV5_SINWO</name>
<comment type="similarity">
    <text evidence="1">Belongs to the DPCD family.</text>
</comment>
<dbReference type="PANTHER" id="PTHR31921">
    <property type="entry name" value="PROTEIN DPCD"/>
    <property type="match status" value="1"/>
</dbReference>
<dbReference type="Proteomes" id="UP001634394">
    <property type="component" value="Unassembled WGS sequence"/>
</dbReference>
<keyword evidence="4" id="KW-1185">Reference proteome</keyword>
<evidence type="ECO:0000313" key="3">
    <source>
        <dbReference type="EMBL" id="KAL3864886.1"/>
    </source>
</evidence>
<evidence type="ECO:0000256" key="1">
    <source>
        <dbReference type="ARBA" id="ARBA00010597"/>
    </source>
</evidence>
<dbReference type="Pfam" id="PF14913">
    <property type="entry name" value="DPCD"/>
    <property type="match status" value="1"/>
</dbReference>
<organism evidence="3 4">
    <name type="scientific">Sinanodonta woodiana</name>
    <name type="common">Chinese pond mussel</name>
    <name type="synonym">Anodonta woodiana</name>
    <dbReference type="NCBI Taxonomy" id="1069815"/>
    <lineage>
        <taxon>Eukaryota</taxon>
        <taxon>Metazoa</taxon>
        <taxon>Spiralia</taxon>
        <taxon>Lophotrochozoa</taxon>
        <taxon>Mollusca</taxon>
        <taxon>Bivalvia</taxon>
        <taxon>Autobranchia</taxon>
        <taxon>Heteroconchia</taxon>
        <taxon>Palaeoheterodonta</taxon>
        <taxon>Unionida</taxon>
        <taxon>Unionoidea</taxon>
        <taxon>Unionidae</taxon>
        <taxon>Unioninae</taxon>
        <taxon>Sinanodonta</taxon>
    </lineage>
</organism>
<protein>
    <recommendedName>
        <fullName evidence="2">Protein DPCD</fullName>
    </recommendedName>
</protein>
<reference evidence="3 4" key="1">
    <citation type="submission" date="2024-11" db="EMBL/GenBank/DDBJ databases">
        <title>Chromosome-level genome assembly of the freshwater bivalve Anodonta woodiana.</title>
        <authorList>
            <person name="Chen X."/>
        </authorList>
    </citation>
    <scope>NUCLEOTIDE SEQUENCE [LARGE SCALE GENOMIC DNA]</scope>
    <source>
        <strain evidence="3">MN2024</strain>
        <tissue evidence="3">Gills</tissue>
    </source>
</reference>
<dbReference type="PANTHER" id="PTHR31921:SF1">
    <property type="entry name" value="PROTEIN DPCD"/>
    <property type="match status" value="1"/>
</dbReference>
<dbReference type="InterPro" id="IPR026224">
    <property type="entry name" value="DPCD"/>
</dbReference>
<accession>A0ABD3VTV5</accession>